<dbReference type="EMBL" id="SOSA01000564">
    <property type="protein sequence ID" value="THC90077.1"/>
    <property type="molecule type" value="Genomic_DNA"/>
</dbReference>
<dbReference type="VEuPathDB" id="FungiDB:EYZ11_010473"/>
<gene>
    <name evidence="1" type="ORF">EYZ11_010473</name>
</gene>
<keyword evidence="2" id="KW-1185">Reference proteome</keyword>
<reference evidence="1 2" key="1">
    <citation type="submission" date="2019-03" db="EMBL/GenBank/DDBJ databases">
        <title>The genome sequence of a newly discovered highly antifungal drug resistant Aspergillus species, Aspergillus tanneri NIH 1004.</title>
        <authorList>
            <person name="Mounaud S."/>
            <person name="Singh I."/>
            <person name="Joardar V."/>
            <person name="Pakala S."/>
            <person name="Pakala S."/>
            <person name="Venepally P."/>
            <person name="Hoover J."/>
            <person name="Nierman W."/>
            <person name="Chung J."/>
            <person name="Losada L."/>
        </authorList>
    </citation>
    <scope>NUCLEOTIDE SEQUENCE [LARGE SCALE GENOMIC DNA]</scope>
    <source>
        <strain evidence="1 2">NIH1004</strain>
    </source>
</reference>
<protein>
    <submittedName>
        <fullName evidence="1">Uncharacterized protein</fullName>
    </submittedName>
</protein>
<dbReference type="AlphaFoldDB" id="A0A4S3J7F7"/>
<name>A0A4S3J7F7_9EURO</name>
<evidence type="ECO:0000313" key="1">
    <source>
        <dbReference type="EMBL" id="THC90077.1"/>
    </source>
</evidence>
<accession>A0A4S3J7F7</accession>
<sequence length="32" mass="3286">MATAKGGIKIAISVSSGVLVANTLAMSHEIWE</sequence>
<evidence type="ECO:0000313" key="2">
    <source>
        <dbReference type="Proteomes" id="UP000308092"/>
    </source>
</evidence>
<dbReference type="Proteomes" id="UP000308092">
    <property type="component" value="Unassembled WGS sequence"/>
</dbReference>
<organism evidence="1 2">
    <name type="scientific">Aspergillus tanneri</name>
    <dbReference type="NCBI Taxonomy" id="1220188"/>
    <lineage>
        <taxon>Eukaryota</taxon>
        <taxon>Fungi</taxon>
        <taxon>Dikarya</taxon>
        <taxon>Ascomycota</taxon>
        <taxon>Pezizomycotina</taxon>
        <taxon>Eurotiomycetes</taxon>
        <taxon>Eurotiomycetidae</taxon>
        <taxon>Eurotiales</taxon>
        <taxon>Aspergillaceae</taxon>
        <taxon>Aspergillus</taxon>
        <taxon>Aspergillus subgen. Circumdati</taxon>
    </lineage>
</organism>
<proteinExistence type="predicted"/>
<comment type="caution">
    <text evidence="1">The sequence shown here is derived from an EMBL/GenBank/DDBJ whole genome shotgun (WGS) entry which is preliminary data.</text>
</comment>